<organism evidence="2">
    <name type="scientific">freshwater metagenome</name>
    <dbReference type="NCBI Taxonomy" id="449393"/>
    <lineage>
        <taxon>unclassified sequences</taxon>
        <taxon>metagenomes</taxon>
        <taxon>ecological metagenomes</taxon>
    </lineage>
</organism>
<proteinExistence type="predicted"/>
<dbReference type="AlphaFoldDB" id="A0A6J7H5F4"/>
<sequence>MTTTAPSAHAVVPASPTDRLLTASLLAGPLLSLAADATYAVRGWSDPAGGVLHVLGAIAYGWVALRVAGWLPARSRLAAALVLTGLVGMAGNVAYGFEAIHGSLGDTPLVDQPGAAGLIKPLGLVFPLCLALVAAALLRLDRRWQGGLVLLAAVAWPVAHIADLAVPAVAINVVLVVAVGSLVWTPPVRG</sequence>
<feature type="transmembrane region" description="Helical" evidence="1">
    <location>
        <begin position="144"/>
        <end position="162"/>
    </location>
</feature>
<evidence type="ECO:0000256" key="1">
    <source>
        <dbReference type="SAM" id="Phobius"/>
    </source>
</evidence>
<feature type="transmembrane region" description="Helical" evidence="1">
    <location>
        <begin position="168"/>
        <end position="185"/>
    </location>
</feature>
<feature type="transmembrane region" description="Helical" evidence="1">
    <location>
        <begin position="77"/>
        <end position="97"/>
    </location>
</feature>
<keyword evidence="1" id="KW-1133">Transmembrane helix</keyword>
<dbReference type="EMBL" id="CAFBMQ010000156">
    <property type="protein sequence ID" value="CAB4914246.1"/>
    <property type="molecule type" value="Genomic_DNA"/>
</dbReference>
<keyword evidence="1" id="KW-0472">Membrane</keyword>
<protein>
    <submittedName>
        <fullName evidence="2">Unannotated protein</fullName>
    </submittedName>
</protein>
<reference evidence="2" key="1">
    <citation type="submission" date="2020-05" db="EMBL/GenBank/DDBJ databases">
        <authorList>
            <person name="Chiriac C."/>
            <person name="Salcher M."/>
            <person name="Ghai R."/>
            <person name="Kavagutti S V."/>
        </authorList>
    </citation>
    <scope>NUCLEOTIDE SEQUENCE</scope>
</reference>
<accession>A0A6J7H5F4</accession>
<feature type="transmembrane region" description="Helical" evidence="1">
    <location>
        <begin position="47"/>
        <end position="65"/>
    </location>
</feature>
<gene>
    <name evidence="2" type="ORF">UFOPK3609_01053</name>
</gene>
<feature type="transmembrane region" description="Helical" evidence="1">
    <location>
        <begin position="117"/>
        <end position="137"/>
    </location>
</feature>
<feature type="transmembrane region" description="Helical" evidence="1">
    <location>
        <begin position="20"/>
        <end position="41"/>
    </location>
</feature>
<name>A0A6J7H5F4_9ZZZZ</name>
<evidence type="ECO:0000313" key="2">
    <source>
        <dbReference type="EMBL" id="CAB4914246.1"/>
    </source>
</evidence>
<keyword evidence="1" id="KW-0812">Transmembrane</keyword>